<name>A0A436ZR29_ARTFL</name>
<dbReference type="RefSeq" id="XP_067486905.1">
    <property type="nucleotide sequence ID" value="XM_067639081.1"/>
</dbReference>
<reference evidence="2 3" key="1">
    <citation type="submission" date="2019-01" db="EMBL/GenBank/DDBJ databases">
        <title>Intercellular communication is required for trap formation in the nematode-trapping fungus Duddingtonia flagrans.</title>
        <authorList>
            <person name="Youssar L."/>
            <person name="Wernet V."/>
            <person name="Hensel N."/>
            <person name="Hildebrandt H.-G."/>
            <person name="Fischer R."/>
        </authorList>
    </citation>
    <scope>NUCLEOTIDE SEQUENCE [LARGE SCALE GENOMIC DNA]</scope>
    <source>
        <strain evidence="2 3">CBS H-5679</strain>
    </source>
</reference>
<dbReference type="GeneID" id="93591538"/>
<evidence type="ECO:0000313" key="3">
    <source>
        <dbReference type="Proteomes" id="UP000283090"/>
    </source>
</evidence>
<dbReference type="Proteomes" id="UP000283090">
    <property type="component" value="Unassembled WGS sequence"/>
</dbReference>
<organism evidence="2 3">
    <name type="scientific">Arthrobotrys flagrans</name>
    <name type="common">Nematode-trapping fungus</name>
    <name type="synonym">Trichothecium flagrans</name>
    <dbReference type="NCBI Taxonomy" id="97331"/>
    <lineage>
        <taxon>Eukaryota</taxon>
        <taxon>Fungi</taxon>
        <taxon>Dikarya</taxon>
        <taxon>Ascomycota</taxon>
        <taxon>Pezizomycotina</taxon>
        <taxon>Orbiliomycetes</taxon>
        <taxon>Orbiliales</taxon>
        <taxon>Orbiliaceae</taxon>
        <taxon>Arthrobotrys</taxon>
    </lineage>
</organism>
<sequence length="262" mass="28644">MADFNKPLEIAGLAYSGPFVNRENGATFCMNSNIFWDTLLLPLFQEINMQTLVNPDTPYLAFADDSGDANVSLLLSPFLDLGFVSATNEVVDEKGVWTVSSSEISQSNTTLTFDEGGQKISLIGKNVFHFEFHDVASWGGGSISSVTNSLISALQNQNQLVLPGNGVFLMENARFNRRGGLLVDLHYNGAPAPLSPHKPDVKHNIYAGFVMNPKESVPEIRKWLPEKWAKLPARAALDTVKPKEPSPVQKIKSVTIPRGGKT</sequence>
<gene>
    <name evidence="2" type="ORF">DFL_009227</name>
</gene>
<dbReference type="EMBL" id="SAEB01000012">
    <property type="protein sequence ID" value="RVD81361.1"/>
    <property type="molecule type" value="Genomic_DNA"/>
</dbReference>
<keyword evidence="3" id="KW-1185">Reference proteome</keyword>
<dbReference type="AlphaFoldDB" id="A0A436ZR29"/>
<proteinExistence type="predicted"/>
<evidence type="ECO:0000256" key="1">
    <source>
        <dbReference type="SAM" id="MobiDB-lite"/>
    </source>
</evidence>
<dbReference type="VEuPathDB" id="FungiDB:DFL_009227"/>
<feature type="region of interest" description="Disordered" evidence="1">
    <location>
        <begin position="240"/>
        <end position="262"/>
    </location>
</feature>
<dbReference type="OrthoDB" id="5429442at2759"/>
<accession>A0A436ZR29</accession>
<comment type="caution">
    <text evidence="2">The sequence shown here is derived from an EMBL/GenBank/DDBJ whole genome shotgun (WGS) entry which is preliminary data.</text>
</comment>
<protein>
    <submittedName>
        <fullName evidence="2">Uncharacterized protein</fullName>
    </submittedName>
</protein>
<evidence type="ECO:0000313" key="2">
    <source>
        <dbReference type="EMBL" id="RVD81361.1"/>
    </source>
</evidence>